<dbReference type="Proteomes" id="UP000284416">
    <property type="component" value="Unassembled WGS sequence"/>
</dbReference>
<name>A0A417YEW6_9BACI</name>
<protein>
    <submittedName>
        <fullName evidence="1">Uncharacterized protein</fullName>
    </submittedName>
</protein>
<reference evidence="1 2" key="1">
    <citation type="journal article" date="2017" name="Int. J. Syst. Evol. Microbiol.">
        <title>Bacillus notoginsengisoli sp. nov., a novel bacterium isolated from the rhizosphere of Panax notoginseng.</title>
        <authorList>
            <person name="Zhang M.Y."/>
            <person name="Cheng J."/>
            <person name="Cai Y."/>
            <person name="Zhang T.Y."/>
            <person name="Wu Y.Y."/>
            <person name="Manikprabhu D."/>
            <person name="Li W.J."/>
            <person name="Zhang Y.X."/>
        </authorList>
    </citation>
    <scope>NUCLEOTIDE SEQUENCE [LARGE SCALE GENOMIC DNA]</scope>
    <source>
        <strain evidence="1 2">JCM 30743</strain>
    </source>
</reference>
<dbReference type="OrthoDB" id="2924791at2"/>
<accession>A0A417YEW6</accession>
<proteinExistence type="predicted"/>
<evidence type="ECO:0000313" key="1">
    <source>
        <dbReference type="EMBL" id="RHW31192.1"/>
    </source>
</evidence>
<sequence length="106" mass="12213">MNITTIIELENREVENMAGAKLVFAQELVDEHIVETCVECFQEEDSEQKISTEDAMDRVFNQLKEEGVIPKKVEEYSYEMPSCGQLRKNTDTSFEIPQNVIISFMS</sequence>
<evidence type="ECO:0000313" key="2">
    <source>
        <dbReference type="Proteomes" id="UP000284416"/>
    </source>
</evidence>
<gene>
    <name evidence="1" type="ORF">D1B31_22675</name>
</gene>
<comment type="caution">
    <text evidence="1">The sequence shown here is derived from an EMBL/GenBank/DDBJ whole genome shotgun (WGS) entry which is preliminary data.</text>
</comment>
<dbReference type="AlphaFoldDB" id="A0A417YEW6"/>
<organism evidence="1 2">
    <name type="scientific">Neobacillus notoginsengisoli</name>
    <dbReference type="NCBI Taxonomy" id="1578198"/>
    <lineage>
        <taxon>Bacteria</taxon>
        <taxon>Bacillati</taxon>
        <taxon>Bacillota</taxon>
        <taxon>Bacilli</taxon>
        <taxon>Bacillales</taxon>
        <taxon>Bacillaceae</taxon>
        <taxon>Neobacillus</taxon>
    </lineage>
</organism>
<dbReference type="RefSeq" id="WP_118924756.1">
    <property type="nucleotide sequence ID" value="NZ_QWEG01000024.1"/>
</dbReference>
<dbReference type="EMBL" id="QWEG01000024">
    <property type="protein sequence ID" value="RHW31192.1"/>
    <property type="molecule type" value="Genomic_DNA"/>
</dbReference>
<keyword evidence="2" id="KW-1185">Reference proteome</keyword>